<accession>A0A109GFV1</accession>
<dbReference type="Proteomes" id="UP000065797">
    <property type="component" value="Unassembled WGS sequence"/>
</dbReference>
<proteinExistence type="predicted"/>
<name>A0A109GFV1_BACMY</name>
<evidence type="ECO:0000313" key="1">
    <source>
        <dbReference type="EMBL" id="KWU66072.1"/>
    </source>
</evidence>
<dbReference type="RefSeq" id="WP_060749545.1">
    <property type="nucleotide sequence ID" value="NZ_LRPH01000033.1"/>
</dbReference>
<organism evidence="1 2">
    <name type="scientific">Bacillus mycoides</name>
    <dbReference type="NCBI Taxonomy" id="1405"/>
    <lineage>
        <taxon>Bacteria</taxon>
        <taxon>Bacillati</taxon>
        <taxon>Bacillota</taxon>
        <taxon>Bacilli</taxon>
        <taxon>Bacillales</taxon>
        <taxon>Bacillaceae</taxon>
        <taxon>Bacillus</taxon>
        <taxon>Bacillus cereus group</taxon>
    </lineage>
</organism>
<sequence>MYFPTLDTMKNLEIDNFLIKKLDTWLGTRRKATRKHLSPLQFSIDTDIDEDTSIELFAVCTDNEIKVLREKYIVTCPNCCDKIIDVYYTPEEIPDIINCYECNRSIRVREEMITIWFELMRIPNPSPISNVSNPTSNMTSGNGGGLSAERLRQTKSPMALRLTTSFNERFRQG</sequence>
<dbReference type="EMBL" id="LRPH01000033">
    <property type="protein sequence ID" value="KWU66072.1"/>
    <property type="molecule type" value="Genomic_DNA"/>
</dbReference>
<comment type="caution">
    <text evidence="1">The sequence shown here is derived from an EMBL/GenBank/DDBJ whole genome shotgun (WGS) entry which is preliminary data.</text>
</comment>
<protein>
    <submittedName>
        <fullName evidence="1">Uncharacterized protein</fullName>
    </submittedName>
</protein>
<gene>
    <name evidence="1" type="ORF">AWW70_00520</name>
</gene>
<reference evidence="1 2" key="1">
    <citation type="submission" date="2016-01" db="EMBL/GenBank/DDBJ databases">
        <authorList>
            <person name="McClelland M."/>
            <person name="Jain A."/>
            <person name="Saraogi P."/>
            <person name="Mendelson R."/>
            <person name="Westerman R."/>
            <person name="SanMiguel P."/>
            <person name="Csonka L."/>
        </authorList>
    </citation>
    <scope>NUCLEOTIDE SEQUENCE [LARGE SCALE GENOMIC DNA]</scope>
    <source>
        <strain evidence="1 2">PE8-15</strain>
    </source>
</reference>
<evidence type="ECO:0000313" key="2">
    <source>
        <dbReference type="Proteomes" id="UP000065797"/>
    </source>
</evidence>
<dbReference type="AlphaFoldDB" id="A0A109GFV1"/>